<dbReference type="AlphaFoldDB" id="A0A8H6NEE9"/>
<keyword evidence="3" id="KW-1185">Reference proteome</keyword>
<feature type="region of interest" description="Disordered" evidence="1">
    <location>
        <begin position="90"/>
        <end position="110"/>
    </location>
</feature>
<evidence type="ECO:0000256" key="1">
    <source>
        <dbReference type="SAM" id="MobiDB-lite"/>
    </source>
</evidence>
<feature type="compositionally biased region" description="Polar residues" evidence="1">
    <location>
        <begin position="92"/>
        <end position="110"/>
    </location>
</feature>
<name>A0A8H6NEE9_9PEZI</name>
<gene>
    <name evidence="2" type="ORF">CPLU01_07669</name>
</gene>
<reference evidence="2" key="1">
    <citation type="journal article" date="2020" name="Phytopathology">
        <title>Genome Sequence Resources of Colletotrichum truncatum, C. plurivorum, C. musicola, and C. sojae: Four Species Pathogenic to Soybean (Glycine max).</title>
        <authorList>
            <person name="Rogerio F."/>
            <person name="Boufleur T.R."/>
            <person name="Ciampi-Guillardi M."/>
            <person name="Sukno S.A."/>
            <person name="Thon M.R."/>
            <person name="Massola Junior N.S."/>
            <person name="Baroncelli R."/>
        </authorList>
    </citation>
    <scope>NUCLEOTIDE SEQUENCE</scope>
    <source>
        <strain evidence="2">LFN00145</strain>
    </source>
</reference>
<sequence>MGILEVLGAICAFLAILRNPFWLLAWILCRCVSQHLGKLGPTAASPVSSIFEQVNDSVMDGTKAIVGALEANTQLQREILRELKKQNHEISKTSNHVSKTSNHVSKTSDQVSKTSDVLNALLRTAREDIRPAFNPSEKRRRPNSR</sequence>
<dbReference type="Proteomes" id="UP000654918">
    <property type="component" value="Unassembled WGS sequence"/>
</dbReference>
<accession>A0A8H6NEE9</accession>
<comment type="caution">
    <text evidence="2">The sequence shown here is derived from an EMBL/GenBank/DDBJ whole genome shotgun (WGS) entry which is preliminary data.</text>
</comment>
<organism evidence="2 3">
    <name type="scientific">Colletotrichum plurivorum</name>
    <dbReference type="NCBI Taxonomy" id="2175906"/>
    <lineage>
        <taxon>Eukaryota</taxon>
        <taxon>Fungi</taxon>
        <taxon>Dikarya</taxon>
        <taxon>Ascomycota</taxon>
        <taxon>Pezizomycotina</taxon>
        <taxon>Sordariomycetes</taxon>
        <taxon>Hypocreomycetidae</taxon>
        <taxon>Glomerellales</taxon>
        <taxon>Glomerellaceae</taxon>
        <taxon>Colletotrichum</taxon>
        <taxon>Colletotrichum orchidearum species complex</taxon>
    </lineage>
</organism>
<proteinExistence type="predicted"/>
<evidence type="ECO:0000313" key="3">
    <source>
        <dbReference type="Proteomes" id="UP000654918"/>
    </source>
</evidence>
<evidence type="ECO:0000313" key="2">
    <source>
        <dbReference type="EMBL" id="KAF6829833.1"/>
    </source>
</evidence>
<protein>
    <submittedName>
        <fullName evidence="2">Uncharacterized protein</fullName>
    </submittedName>
</protein>
<dbReference type="EMBL" id="WIGO01000102">
    <property type="protein sequence ID" value="KAF6829833.1"/>
    <property type="molecule type" value="Genomic_DNA"/>
</dbReference>